<accession>A0ABP0RMG6</accession>
<comment type="caution">
    <text evidence="19">The sequence shown here is derived from an EMBL/GenBank/DDBJ whole genome shotgun (WGS) entry which is preliminary data.</text>
</comment>
<keyword evidence="13" id="KW-0464">Manganese</keyword>
<dbReference type="Proteomes" id="UP001642484">
    <property type="component" value="Unassembled WGS sequence"/>
</dbReference>
<evidence type="ECO:0000256" key="17">
    <source>
        <dbReference type="SAM" id="MobiDB-lite"/>
    </source>
</evidence>
<dbReference type="InterPro" id="IPR052261">
    <property type="entry name" value="Glycosyltransferase_13"/>
</dbReference>
<dbReference type="PANTHER" id="PTHR10468">
    <property type="entry name" value="PROTEIN O-LINKED-MANNOSE BETA-1,2-N-ACETYLGLUCOSAMINYLTRANSFERASE 1/ALPHA-1,3-MANNOSYL-GLYCOPROTEIN 2-BETA-N-ACETYLGLUCOSAMINYLTRANSFERASE"/>
    <property type="match status" value="1"/>
</dbReference>
<keyword evidence="8" id="KW-0479">Metal-binding</keyword>
<protein>
    <recommendedName>
        <fullName evidence="14">alpha-1,3-mannosyl-glycoprotein 2-beta-N-acetylglucosaminyltransferase</fullName>
        <ecNumber evidence="14">2.4.1.101</ecNumber>
    </recommendedName>
    <alternativeName>
        <fullName evidence="15">N-glycosyl-oligosaccharide-glycoprotein N-acetylglucosaminyltransferase I</fullName>
    </alternativeName>
</protein>
<evidence type="ECO:0000256" key="13">
    <source>
        <dbReference type="ARBA" id="ARBA00023211"/>
    </source>
</evidence>
<keyword evidence="6" id="KW-0808">Transferase</keyword>
<evidence type="ECO:0000256" key="4">
    <source>
        <dbReference type="ARBA" id="ARBA00006492"/>
    </source>
</evidence>
<evidence type="ECO:0000256" key="2">
    <source>
        <dbReference type="ARBA" id="ARBA00004323"/>
    </source>
</evidence>
<reference evidence="19 21" key="1">
    <citation type="submission" date="2024-02" db="EMBL/GenBank/DDBJ databases">
        <authorList>
            <person name="Chen Y."/>
            <person name="Shah S."/>
            <person name="Dougan E. K."/>
            <person name="Thang M."/>
            <person name="Chan C."/>
        </authorList>
    </citation>
    <scope>NUCLEOTIDE SEQUENCE [LARGE SCALE GENOMIC DNA]</scope>
</reference>
<dbReference type="Pfam" id="PF03071">
    <property type="entry name" value="GNT-I"/>
    <property type="match status" value="1"/>
</dbReference>
<evidence type="ECO:0000256" key="3">
    <source>
        <dbReference type="ARBA" id="ARBA00004922"/>
    </source>
</evidence>
<feature type="transmembrane region" description="Helical" evidence="18">
    <location>
        <begin position="45"/>
        <end position="67"/>
    </location>
</feature>
<evidence type="ECO:0000256" key="15">
    <source>
        <dbReference type="ARBA" id="ARBA00041712"/>
    </source>
</evidence>
<dbReference type="SUPFAM" id="SSF53448">
    <property type="entry name" value="Nucleotide-diphospho-sugar transferases"/>
    <property type="match status" value="1"/>
</dbReference>
<evidence type="ECO:0000256" key="11">
    <source>
        <dbReference type="ARBA" id="ARBA00023034"/>
    </source>
</evidence>
<evidence type="ECO:0000256" key="8">
    <source>
        <dbReference type="ARBA" id="ARBA00022723"/>
    </source>
</evidence>
<dbReference type="Gene3D" id="3.90.550.10">
    <property type="entry name" value="Spore Coat Polysaccharide Biosynthesis Protein SpsA, Chain A"/>
    <property type="match status" value="1"/>
</dbReference>
<evidence type="ECO:0000256" key="7">
    <source>
        <dbReference type="ARBA" id="ARBA00022692"/>
    </source>
</evidence>
<comment type="subcellular location">
    <subcellularLocation>
        <location evidence="2">Golgi apparatus membrane</location>
        <topology evidence="2">Single-pass type II membrane protein</topology>
    </subcellularLocation>
</comment>
<dbReference type="EMBL" id="CAXAMN010026051">
    <property type="protein sequence ID" value="CAK9100361.1"/>
    <property type="molecule type" value="Genomic_DNA"/>
</dbReference>
<keyword evidence="21" id="KW-1185">Reference proteome</keyword>
<comment type="pathway">
    <text evidence="3">Protein modification; protein glycosylation.</text>
</comment>
<keyword evidence="11" id="KW-0333">Golgi apparatus</keyword>
<comment type="catalytic activity">
    <reaction evidence="16">
        <text>N(4)-(alpha-D-Man-(1-&gt;3)-[alpha-D-Man-(1-&gt;3)-[alpha-D-Man-(1-&gt;6)]-alpha-D-Man-(1-&gt;6)]-beta-D-Man-(1-&gt;4)-beta-D-GlcNAc-(1-&gt;4)-beta-D-GlcNAc)-L-asparaginyl-[protein] (N-glucan mannose isomer 5A1,2) + UDP-N-acetyl-alpha-D-glucosamine = N(4)-{beta-D-GlcNAc-(1-&gt;2)-alpha-D-Man-(1-&gt;3)-[alpha-D-Man-(1-&gt;3)-[alpha-D-Man-(1-&gt;6)]-alpha-D-Man-(1-&gt;6)]-beta-D-Man-(1-&gt;4)-beta-D-GlcNAc-(1-&gt;4)-beta-D-GlcNAc}-L-asparaginyl-[protein] + UDP + H(+)</text>
        <dbReference type="Rhea" id="RHEA:11456"/>
        <dbReference type="Rhea" id="RHEA-COMP:14367"/>
        <dbReference type="Rhea" id="RHEA-COMP:14368"/>
        <dbReference type="ChEBI" id="CHEBI:15378"/>
        <dbReference type="ChEBI" id="CHEBI:57705"/>
        <dbReference type="ChEBI" id="CHEBI:58223"/>
        <dbReference type="ChEBI" id="CHEBI:59087"/>
        <dbReference type="ChEBI" id="CHEBI:60625"/>
        <dbReference type="EC" id="2.4.1.101"/>
    </reaction>
</comment>
<name>A0ABP0RMG6_9DINO</name>
<dbReference type="EMBL" id="CAXAMN010026062">
    <property type="protein sequence ID" value="CAK9100420.1"/>
    <property type="molecule type" value="Genomic_DNA"/>
</dbReference>
<keyword evidence="12 18" id="KW-0472">Membrane</keyword>
<dbReference type="PANTHER" id="PTHR10468:SF0">
    <property type="entry name" value="ALPHA-1,3-MANNOSYL-GLYCOPROTEIN 2-BETA-N-ACETYLGLUCOSAMINYLTRANSFERASE"/>
    <property type="match status" value="1"/>
</dbReference>
<keyword evidence="5" id="KW-0328">Glycosyltransferase</keyword>
<dbReference type="EC" id="2.4.1.101" evidence="14"/>
<evidence type="ECO:0000256" key="14">
    <source>
        <dbReference type="ARBA" id="ARBA00038949"/>
    </source>
</evidence>
<evidence type="ECO:0000256" key="5">
    <source>
        <dbReference type="ARBA" id="ARBA00022676"/>
    </source>
</evidence>
<sequence length="576" mass="64851">MSMSLSIGPRLAMRMVGRTLVEPNEWRPKQDEQPKKKQSFRIGRLQLAVGGAAAIGAGGAYLFWTLLAPAVDLRPKTTRVVASEPKVGASSFTLAHMVPGCTMERGYANRHIIGPERFGVSSPKECMGYCRQSQCNCWSWKDDGFCRTGKAEKCTYIASEDDDRWMYGSCNPEQRTPAPVKVAPMPVPGPLVPSPVAAKFVPRPSPAPVSKQGQGEGVMPSTASPTQLASTELKPGAETVLPDTSKADSSVCPVLLITHQRAGYLQRALQSIFEHRVRPETNPVIASQDGDNADVRSVLQKYEATGQLKFLQFSPKTFMPTGYQRLCAHYGWAFSQIFDVLGYEQAIVLEEDLEIASDFFSYFQATLPLLRSDSNLFCVSAWNDNGKPELAQNSTAIYRSDFFPGLGWMLLRSFWSEVKKKWPKEYWDDFLRRTDIRLERQCLRPEVSRTHTFGEKGVSRGQYYKAHLVSNHLNEKPVDWTSMNLSHVATPAAFDAFLTQQVNAAKKFRFDELEKVAQFDQPVAIRYDDKQWKRVAHHFGLMEDDKAGIRRGSYKGVLPFTWHQQPAYLVRDWPMV</sequence>
<feature type="region of interest" description="Disordered" evidence="17">
    <location>
        <begin position="204"/>
        <end position="224"/>
    </location>
</feature>
<evidence type="ECO:0000256" key="9">
    <source>
        <dbReference type="ARBA" id="ARBA00022968"/>
    </source>
</evidence>
<evidence type="ECO:0000256" key="16">
    <source>
        <dbReference type="ARBA" id="ARBA00049421"/>
    </source>
</evidence>
<dbReference type="InterPro" id="IPR029044">
    <property type="entry name" value="Nucleotide-diphossugar_trans"/>
</dbReference>
<evidence type="ECO:0000313" key="21">
    <source>
        <dbReference type="Proteomes" id="UP001642484"/>
    </source>
</evidence>
<evidence type="ECO:0000313" key="19">
    <source>
        <dbReference type="EMBL" id="CAK9100361.1"/>
    </source>
</evidence>
<evidence type="ECO:0000256" key="18">
    <source>
        <dbReference type="SAM" id="Phobius"/>
    </source>
</evidence>
<organism evidence="19 21">
    <name type="scientific">Durusdinium trenchii</name>
    <dbReference type="NCBI Taxonomy" id="1381693"/>
    <lineage>
        <taxon>Eukaryota</taxon>
        <taxon>Sar</taxon>
        <taxon>Alveolata</taxon>
        <taxon>Dinophyceae</taxon>
        <taxon>Suessiales</taxon>
        <taxon>Symbiodiniaceae</taxon>
        <taxon>Durusdinium</taxon>
    </lineage>
</organism>
<gene>
    <name evidence="19" type="ORF">CCMP2556_LOCUS47431</name>
    <name evidence="20" type="ORF">CCMP2556_LOCUS47449</name>
</gene>
<keyword evidence="7 18" id="KW-0812">Transmembrane</keyword>
<evidence type="ECO:0000256" key="10">
    <source>
        <dbReference type="ARBA" id="ARBA00022989"/>
    </source>
</evidence>
<evidence type="ECO:0000256" key="6">
    <source>
        <dbReference type="ARBA" id="ARBA00022679"/>
    </source>
</evidence>
<evidence type="ECO:0000313" key="20">
    <source>
        <dbReference type="EMBL" id="CAK9100420.1"/>
    </source>
</evidence>
<comment type="cofactor">
    <cofactor evidence="1">
        <name>Mn(2+)</name>
        <dbReference type="ChEBI" id="CHEBI:29035"/>
    </cofactor>
</comment>
<evidence type="ECO:0000256" key="12">
    <source>
        <dbReference type="ARBA" id="ARBA00023136"/>
    </source>
</evidence>
<keyword evidence="9" id="KW-0735">Signal-anchor</keyword>
<comment type="similarity">
    <text evidence="4">Belongs to the glycosyltransferase 13 family.</text>
</comment>
<proteinExistence type="inferred from homology"/>
<dbReference type="InterPro" id="IPR004139">
    <property type="entry name" value="Glyco_trans_13"/>
</dbReference>
<keyword evidence="10 18" id="KW-1133">Transmembrane helix</keyword>
<evidence type="ECO:0000256" key="1">
    <source>
        <dbReference type="ARBA" id="ARBA00001936"/>
    </source>
</evidence>
<dbReference type="Gene3D" id="3.10.180.20">
    <property type="entry name" value="N-Acetylglucosaminyltransferase I, Domain 2"/>
    <property type="match status" value="1"/>
</dbReference>